<reference evidence="3 4" key="1">
    <citation type="journal article" date="2014" name="Int. J. Syst. Evol. Microbiol.">
        <title>Complete genome sequence of Corynebacterium casei LMG S-19264T (=DSM 44701T), isolated from a smear-ripened cheese.</title>
        <authorList>
            <consortium name="US DOE Joint Genome Institute (JGI-PGF)"/>
            <person name="Walter F."/>
            <person name="Albersmeier A."/>
            <person name="Kalinowski J."/>
            <person name="Ruckert C."/>
        </authorList>
    </citation>
    <scope>NUCLEOTIDE SEQUENCE [LARGE SCALE GENOMIC DNA]</scope>
    <source>
        <strain evidence="3 4">IBRC-M 10912</strain>
    </source>
</reference>
<dbReference type="SUPFAM" id="SSF52402">
    <property type="entry name" value="Adenine nucleotide alpha hydrolases-like"/>
    <property type="match status" value="2"/>
</dbReference>
<name>A0ABD5P1U7_9EURY</name>
<sequence length="277" mass="29624">MFDHILVPTDGSGPATAALEYAAAIAAANDATVHVLHVTETPPDEEDEEIVTTARDWVTAAGAAVDEEVVQGEPDETICEYAADRGVDGIVMGTQGRQGLERFVLGSVTESVVRNATVPVLVVRRGSDVRREYPYETIVVPIDGSEHAVAALEHGIEIATRHDATLHLLSVVDVRATGVDAVADLQADQFAEYARTIVDDAAAKARTAGVDDVVTTVTFGSTYREIRSHAQDHEADLLVMGTHGRHGFDRLMLGSVTERVLRTAPAPVLTVRVPETE</sequence>
<dbReference type="AlphaFoldDB" id="A0ABD5P1U7"/>
<proteinExistence type="inferred from homology"/>
<protein>
    <submittedName>
        <fullName evidence="3">Universal stress protein</fullName>
    </submittedName>
</protein>
<dbReference type="GeneID" id="71856247"/>
<feature type="domain" description="UspA" evidence="2">
    <location>
        <begin position="1"/>
        <end position="124"/>
    </location>
</feature>
<accession>A0ABD5P1U7</accession>
<evidence type="ECO:0000259" key="2">
    <source>
        <dbReference type="Pfam" id="PF00582"/>
    </source>
</evidence>
<evidence type="ECO:0000313" key="3">
    <source>
        <dbReference type="EMBL" id="MFC4247998.1"/>
    </source>
</evidence>
<evidence type="ECO:0000256" key="1">
    <source>
        <dbReference type="ARBA" id="ARBA00008791"/>
    </source>
</evidence>
<gene>
    <name evidence="3" type="ORF">ACFOZ7_13775</name>
</gene>
<dbReference type="Gene3D" id="3.40.50.620">
    <property type="entry name" value="HUPs"/>
    <property type="match status" value="2"/>
</dbReference>
<dbReference type="Pfam" id="PF00582">
    <property type="entry name" value="Usp"/>
    <property type="match status" value="2"/>
</dbReference>
<feature type="domain" description="UspA" evidence="2">
    <location>
        <begin position="135"/>
        <end position="272"/>
    </location>
</feature>
<dbReference type="CDD" id="cd00293">
    <property type="entry name" value="USP-like"/>
    <property type="match status" value="2"/>
</dbReference>
<organism evidence="3 4">
    <name type="scientific">Natribaculum luteum</name>
    <dbReference type="NCBI Taxonomy" id="1586232"/>
    <lineage>
        <taxon>Archaea</taxon>
        <taxon>Methanobacteriati</taxon>
        <taxon>Methanobacteriota</taxon>
        <taxon>Stenosarchaea group</taxon>
        <taxon>Halobacteria</taxon>
        <taxon>Halobacteriales</taxon>
        <taxon>Natrialbaceae</taxon>
        <taxon>Natribaculum</taxon>
    </lineage>
</organism>
<dbReference type="PRINTS" id="PR01438">
    <property type="entry name" value="UNVRSLSTRESS"/>
</dbReference>
<dbReference type="Proteomes" id="UP001595821">
    <property type="component" value="Unassembled WGS sequence"/>
</dbReference>
<evidence type="ECO:0000313" key="4">
    <source>
        <dbReference type="Proteomes" id="UP001595821"/>
    </source>
</evidence>
<dbReference type="PANTHER" id="PTHR46268:SF6">
    <property type="entry name" value="UNIVERSAL STRESS PROTEIN UP12"/>
    <property type="match status" value="1"/>
</dbReference>
<dbReference type="InterPro" id="IPR014729">
    <property type="entry name" value="Rossmann-like_a/b/a_fold"/>
</dbReference>
<dbReference type="RefSeq" id="WP_246975277.1">
    <property type="nucleotide sequence ID" value="NZ_CP095398.1"/>
</dbReference>
<comment type="caution">
    <text evidence="3">The sequence shown here is derived from an EMBL/GenBank/DDBJ whole genome shotgun (WGS) entry which is preliminary data.</text>
</comment>
<dbReference type="InterPro" id="IPR006015">
    <property type="entry name" value="Universal_stress_UspA"/>
</dbReference>
<comment type="similarity">
    <text evidence="1">Belongs to the universal stress protein A family.</text>
</comment>
<dbReference type="PANTHER" id="PTHR46268">
    <property type="entry name" value="STRESS RESPONSE PROTEIN NHAX"/>
    <property type="match status" value="1"/>
</dbReference>
<dbReference type="InterPro" id="IPR006016">
    <property type="entry name" value="UspA"/>
</dbReference>
<dbReference type="EMBL" id="JBHSDJ010000110">
    <property type="protein sequence ID" value="MFC4247998.1"/>
    <property type="molecule type" value="Genomic_DNA"/>
</dbReference>